<dbReference type="AlphaFoldDB" id="A0A553NDV0"/>
<evidence type="ECO:0000313" key="2">
    <source>
        <dbReference type="Proteomes" id="UP000318571"/>
    </source>
</evidence>
<proteinExistence type="predicted"/>
<evidence type="ECO:0000313" key="1">
    <source>
        <dbReference type="EMBL" id="TRY63624.1"/>
    </source>
</evidence>
<keyword evidence="2" id="KW-1185">Reference proteome</keyword>
<dbReference type="EMBL" id="VCGU01000458">
    <property type="protein sequence ID" value="TRY63624.1"/>
    <property type="molecule type" value="Genomic_DNA"/>
</dbReference>
<reference evidence="1 2" key="1">
    <citation type="journal article" date="2018" name="Nat. Ecol. Evol.">
        <title>Genomic signatures of mitonuclear coevolution across populations of Tigriopus californicus.</title>
        <authorList>
            <person name="Barreto F.S."/>
            <person name="Watson E.T."/>
            <person name="Lima T.G."/>
            <person name="Willett C.S."/>
            <person name="Edmands S."/>
            <person name="Li W."/>
            <person name="Burton R.S."/>
        </authorList>
    </citation>
    <scope>NUCLEOTIDE SEQUENCE [LARGE SCALE GENOMIC DNA]</scope>
    <source>
        <strain evidence="1 2">San Diego</strain>
    </source>
</reference>
<organism evidence="1 2">
    <name type="scientific">Tigriopus californicus</name>
    <name type="common">Marine copepod</name>
    <dbReference type="NCBI Taxonomy" id="6832"/>
    <lineage>
        <taxon>Eukaryota</taxon>
        <taxon>Metazoa</taxon>
        <taxon>Ecdysozoa</taxon>
        <taxon>Arthropoda</taxon>
        <taxon>Crustacea</taxon>
        <taxon>Multicrustacea</taxon>
        <taxon>Hexanauplia</taxon>
        <taxon>Copepoda</taxon>
        <taxon>Harpacticoida</taxon>
        <taxon>Harpacticidae</taxon>
        <taxon>Tigriopus</taxon>
    </lineage>
</organism>
<sequence>MDYSPSTGLAFCPVWSLPDGSTSIGQPSGDHESVVQEVPVDSVKGSVFIQVHLDQIPLMQQETIGHIRHVTAAFHLIQKVIQLPTAFFKVISSGQ</sequence>
<name>A0A553NDV0_TIGCA</name>
<comment type="caution">
    <text evidence="1">The sequence shown here is derived from an EMBL/GenBank/DDBJ whole genome shotgun (WGS) entry which is preliminary data.</text>
</comment>
<dbReference type="Proteomes" id="UP000318571">
    <property type="component" value="Chromosome 10"/>
</dbReference>
<gene>
    <name evidence="1" type="ORF">TCAL_16584</name>
</gene>
<protein>
    <submittedName>
        <fullName evidence="1">Uncharacterized protein</fullName>
    </submittedName>
</protein>
<accession>A0A553NDV0</accession>